<sequence length="338" mass="36032">MPAPKTKAPAAPAAAAGKRSKVFTPRPPLSAAERLPKLYRALTDQVNDGYFDNAKQTCKKILTLDPSSASAFQTLLFLHLHTDDYAAALELVTKPPSPSPPPLEFERAYCLYRLNREREALDALVAIPNHSRRENHLEAQVRYRLGEFEAAQKIYNDLLTGLSTSSTEYEDIRTNQAAAATQLDFVTREYHAQLSAPAIESPASGIKAYTPTAADLESHVPTVPAGWSRGGVKPGDKPPAPTPAPVASSSAAPKQRTNPRHKLPKGAVAGKAFTQDPDRWLPLRQRASYAAPVVKKKGGKEQTGLGTQGSSAPAADNHHGGGGKGGGGGGNKKKGKKK</sequence>
<dbReference type="InterPro" id="IPR013699">
    <property type="entry name" value="Signal_recog_part_SRP72_RNA-bd"/>
</dbReference>
<comment type="subcellular location">
    <subcellularLocation>
        <location evidence="2">Cytoplasm</location>
    </subcellularLocation>
    <subcellularLocation>
        <location evidence="1">Endoplasmic reticulum</location>
    </subcellularLocation>
</comment>
<evidence type="ECO:0000259" key="10">
    <source>
        <dbReference type="Pfam" id="PF08492"/>
    </source>
</evidence>
<dbReference type="InterPro" id="IPR031545">
    <property type="entry name" value="SRP72_TPR-like"/>
</dbReference>
<proteinExistence type="inferred from homology"/>
<comment type="similarity">
    <text evidence="3">Belongs to the SRP72 family.</text>
</comment>
<dbReference type="RefSeq" id="XP_062627340.1">
    <property type="nucleotide sequence ID" value="XM_062771356.1"/>
</dbReference>
<dbReference type="PANTHER" id="PTHR14094">
    <property type="entry name" value="SIGNAL RECOGNITION PARTICLE 72"/>
    <property type="match status" value="1"/>
</dbReference>
<dbReference type="InterPro" id="IPR011990">
    <property type="entry name" value="TPR-like_helical_dom_sf"/>
</dbReference>
<dbReference type="EMBL" id="CP086716">
    <property type="protein sequence ID" value="WOO81308.1"/>
    <property type="molecule type" value="Genomic_DNA"/>
</dbReference>
<dbReference type="GeneID" id="87808069"/>
<evidence type="ECO:0000256" key="3">
    <source>
        <dbReference type="ARBA" id="ARBA00007676"/>
    </source>
</evidence>
<evidence type="ECO:0000256" key="6">
    <source>
        <dbReference type="ARBA" id="ARBA00022824"/>
    </source>
</evidence>
<dbReference type="GO" id="GO:0006614">
    <property type="term" value="P:SRP-dependent cotranslational protein targeting to membrane"/>
    <property type="evidence" value="ECO:0007669"/>
    <property type="project" value="InterPro"/>
</dbReference>
<evidence type="ECO:0000256" key="1">
    <source>
        <dbReference type="ARBA" id="ARBA00004240"/>
    </source>
</evidence>
<dbReference type="PANTHER" id="PTHR14094:SF9">
    <property type="entry name" value="SIGNAL RECOGNITION PARTICLE SUBUNIT SRP72"/>
    <property type="match status" value="1"/>
</dbReference>
<dbReference type="GO" id="GO:0005783">
    <property type="term" value="C:endoplasmic reticulum"/>
    <property type="evidence" value="ECO:0007669"/>
    <property type="project" value="UniProtKB-SubCell"/>
</dbReference>
<gene>
    <name evidence="11" type="primary">srp72</name>
    <name evidence="11" type="ORF">LOC62_03G004836</name>
</gene>
<evidence type="ECO:0000256" key="2">
    <source>
        <dbReference type="ARBA" id="ARBA00004496"/>
    </source>
</evidence>
<dbReference type="GO" id="GO:0005786">
    <property type="term" value="C:signal recognition particle, endoplasmic reticulum targeting"/>
    <property type="evidence" value="ECO:0007669"/>
    <property type="project" value="UniProtKB-KW"/>
</dbReference>
<evidence type="ECO:0000313" key="12">
    <source>
        <dbReference type="Proteomes" id="UP000827549"/>
    </source>
</evidence>
<keyword evidence="7" id="KW-0733">Signal recognition particle</keyword>
<dbReference type="InterPro" id="IPR026270">
    <property type="entry name" value="SRP72"/>
</dbReference>
<dbReference type="GO" id="GO:0043022">
    <property type="term" value="F:ribosome binding"/>
    <property type="evidence" value="ECO:0007669"/>
    <property type="project" value="TreeGrafter"/>
</dbReference>
<dbReference type="Gene3D" id="1.25.40.10">
    <property type="entry name" value="Tetratricopeptide repeat domain"/>
    <property type="match status" value="1"/>
</dbReference>
<feature type="region of interest" description="Disordered" evidence="9">
    <location>
        <begin position="221"/>
        <end position="338"/>
    </location>
</feature>
<keyword evidence="6" id="KW-0256">Endoplasmic reticulum</keyword>
<evidence type="ECO:0000256" key="4">
    <source>
        <dbReference type="ARBA" id="ARBA00018350"/>
    </source>
</evidence>
<feature type="region of interest" description="Disordered" evidence="9">
    <location>
        <begin position="1"/>
        <end position="27"/>
    </location>
</feature>
<dbReference type="AlphaFoldDB" id="A0AAF0YD07"/>
<feature type="domain" description="Signal recognition particle SRP72 subunit RNA-binding" evidence="10">
    <location>
        <begin position="254"/>
        <end position="289"/>
    </location>
</feature>
<dbReference type="SUPFAM" id="SSF48452">
    <property type="entry name" value="TPR-like"/>
    <property type="match status" value="1"/>
</dbReference>
<evidence type="ECO:0000313" key="11">
    <source>
        <dbReference type="EMBL" id="WOO81308.1"/>
    </source>
</evidence>
<keyword evidence="5" id="KW-0963">Cytoplasm</keyword>
<evidence type="ECO:0000256" key="7">
    <source>
        <dbReference type="ARBA" id="ARBA00023135"/>
    </source>
</evidence>
<feature type="compositionally biased region" description="Low complexity" evidence="9">
    <location>
        <begin position="1"/>
        <end position="16"/>
    </location>
</feature>
<dbReference type="GO" id="GO:0008312">
    <property type="term" value="F:7S RNA binding"/>
    <property type="evidence" value="ECO:0007669"/>
    <property type="project" value="InterPro"/>
</dbReference>
<dbReference type="Proteomes" id="UP000827549">
    <property type="component" value="Chromosome 3"/>
</dbReference>
<keyword evidence="8" id="KW-0687">Ribonucleoprotein</keyword>
<organism evidence="11 12">
    <name type="scientific">Vanrija pseudolonga</name>
    <dbReference type="NCBI Taxonomy" id="143232"/>
    <lineage>
        <taxon>Eukaryota</taxon>
        <taxon>Fungi</taxon>
        <taxon>Dikarya</taxon>
        <taxon>Basidiomycota</taxon>
        <taxon>Agaricomycotina</taxon>
        <taxon>Tremellomycetes</taxon>
        <taxon>Trichosporonales</taxon>
        <taxon>Trichosporonaceae</taxon>
        <taxon>Vanrija</taxon>
    </lineage>
</organism>
<keyword evidence="12" id="KW-1185">Reference proteome</keyword>
<reference evidence="11" key="1">
    <citation type="submission" date="2023-10" db="EMBL/GenBank/DDBJ databases">
        <authorList>
            <person name="Noh H."/>
        </authorList>
    </citation>
    <scope>NUCLEOTIDE SEQUENCE</scope>
    <source>
        <strain evidence="11">DUCC4014</strain>
    </source>
</reference>
<name>A0AAF0YD07_9TREE</name>
<feature type="compositionally biased region" description="Gly residues" evidence="9">
    <location>
        <begin position="320"/>
        <end position="330"/>
    </location>
</feature>
<evidence type="ECO:0000256" key="8">
    <source>
        <dbReference type="ARBA" id="ARBA00023274"/>
    </source>
</evidence>
<protein>
    <recommendedName>
        <fullName evidence="4">Signal recognition particle subunit SRP72</fullName>
    </recommendedName>
</protein>
<dbReference type="Pfam" id="PF17004">
    <property type="entry name" value="SRP_TPR_like"/>
    <property type="match status" value="1"/>
</dbReference>
<evidence type="ECO:0000256" key="5">
    <source>
        <dbReference type="ARBA" id="ARBA00022490"/>
    </source>
</evidence>
<dbReference type="Pfam" id="PF08492">
    <property type="entry name" value="SRP72"/>
    <property type="match status" value="1"/>
</dbReference>
<evidence type="ECO:0000256" key="9">
    <source>
        <dbReference type="SAM" id="MobiDB-lite"/>
    </source>
</evidence>
<accession>A0AAF0YD07</accession>